<organism evidence="2 3">
    <name type="scientific">Colletotrichum zoysiae</name>
    <dbReference type="NCBI Taxonomy" id="1216348"/>
    <lineage>
        <taxon>Eukaryota</taxon>
        <taxon>Fungi</taxon>
        <taxon>Dikarya</taxon>
        <taxon>Ascomycota</taxon>
        <taxon>Pezizomycotina</taxon>
        <taxon>Sordariomycetes</taxon>
        <taxon>Hypocreomycetidae</taxon>
        <taxon>Glomerellales</taxon>
        <taxon>Glomerellaceae</taxon>
        <taxon>Colletotrichum</taxon>
        <taxon>Colletotrichum graminicola species complex</taxon>
    </lineage>
</organism>
<sequence>MGERCGLFVSKGGVRFLLIGFLLFFFEIVRHRSTCFRDQPTRSLVRPKCLRPQAVRDGLSSRELHRGGHVPLGISAYKRGDRFPSIPAAGGSNYERGQMEETCSGRASLPLRLLLLYCGQRGGGGLVSEPFQRGGLGVARRRPSRLAWIGFLTTMGGRGGGSRSGLLMAQCRHLLGVVSVVCAYEGLVLFA</sequence>
<keyword evidence="1" id="KW-1133">Transmembrane helix</keyword>
<reference evidence="2" key="1">
    <citation type="submission" date="2021-06" db="EMBL/GenBank/DDBJ databases">
        <title>Comparative genomics, transcriptomics and evolutionary studies reveal genomic signatures of adaptation to plant cell wall in hemibiotrophic fungi.</title>
        <authorList>
            <consortium name="DOE Joint Genome Institute"/>
            <person name="Baroncelli R."/>
            <person name="Diaz J.F."/>
            <person name="Benocci T."/>
            <person name="Peng M."/>
            <person name="Battaglia E."/>
            <person name="Haridas S."/>
            <person name="Andreopoulos W."/>
            <person name="Labutti K."/>
            <person name="Pangilinan J."/>
            <person name="Floch G.L."/>
            <person name="Makela M.R."/>
            <person name="Henrissat B."/>
            <person name="Grigoriev I.V."/>
            <person name="Crouch J.A."/>
            <person name="De Vries R.P."/>
            <person name="Sukno S.A."/>
            <person name="Thon M.R."/>
        </authorList>
    </citation>
    <scope>NUCLEOTIDE SEQUENCE</scope>
    <source>
        <strain evidence="2">MAFF235873</strain>
    </source>
</reference>
<feature type="transmembrane region" description="Helical" evidence="1">
    <location>
        <begin position="12"/>
        <end position="29"/>
    </location>
</feature>
<keyword evidence="3" id="KW-1185">Reference proteome</keyword>
<evidence type="ECO:0000313" key="2">
    <source>
        <dbReference type="EMBL" id="KAK2024091.1"/>
    </source>
</evidence>
<keyword evidence="1" id="KW-0472">Membrane</keyword>
<gene>
    <name evidence="2" type="ORF">LX32DRAFT_115625</name>
</gene>
<dbReference type="EMBL" id="MU842976">
    <property type="protein sequence ID" value="KAK2024091.1"/>
    <property type="molecule type" value="Genomic_DNA"/>
</dbReference>
<dbReference type="AlphaFoldDB" id="A0AAD9H7V3"/>
<proteinExistence type="predicted"/>
<dbReference type="Proteomes" id="UP001232148">
    <property type="component" value="Unassembled WGS sequence"/>
</dbReference>
<evidence type="ECO:0000313" key="3">
    <source>
        <dbReference type="Proteomes" id="UP001232148"/>
    </source>
</evidence>
<comment type="caution">
    <text evidence="2">The sequence shown here is derived from an EMBL/GenBank/DDBJ whole genome shotgun (WGS) entry which is preliminary data.</text>
</comment>
<evidence type="ECO:0000256" key="1">
    <source>
        <dbReference type="SAM" id="Phobius"/>
    </source>
</evidence>
<keyword evidence="1" id="KW-0812">Transmembrane</keyword>
<protein>
    <submittedName>
        <fullName evidence="2">Uncharacterized protein</fullName>
    </submittedName>
</protein>
<accession>A0AAD9H7V3</accession>
<name>A0AAD9H7V3_9PEZI</name>